<dbReference type="InterPro" id="IPR001005">
    <property type="entry name" value="SANT/Myb"/>
</dbReference>
<feature type="compositionally biased region" description="Pro residues" evidence="9">
    <location>
        <begin position="1000"/>
        <end position="1011"/>
    </location>
</feature>
<evidence type="ECO:0000256" key="7">
    <source>
        <dbReference type="ARBA" id="ARBA00023242"/>
    </source>
</evidence>
<evidence type="ECO:0000256" key="6">
    <source>
        <dbReference type="ARBA" id="ARBA00023163"/>
    </source>
</evidence>
<feature type="compositionally biased region" description="Basic and acidic residues" evidence="9">
    <location>
        <begin position="1060"/>
        <end position="1074"/>
    </location>
</feature>
<evidence type="ECO:0000256" key="4">
    <source>
        <dbReference type="ARBA" id="ARBA00023015"/>
    </source>
</evidence>
<keyword evidence="2" id="KW-0597">Phosphoprotein</keyword>
<name>A0A6P8GNX2_CLUHA</name>
<keyword evidence="7" id="KW-0539">Nucleus</keyword>
<dbReference type="PANTHER" id="PTHR16089:SF24">
    <property type="entry name" value="MITOTIC DEACETYLASE-ASSOCIATED SANT DOMAIN PROTEIN"/>
    <property type="match status" value="1"/>
</dbReference>
<dbReference type="InterPro" id="IPR009057">
    <property type="entry name" value="Homeodomain-like_sf"/>
</dbReference>
<dbReference type="RefSeq" id="XP_031437082.1">
    <property type="nucleotide sequence ID" value="XM_031581222.2"/>
</dbReference>
<evidence type="ECO:0000259" key="12">
    <source>
        <dbReference type="PROSITE" id="PS51293"/>
    </source>
</evidence>
<feature type="region of interest" description="Disordered" evidence="9">
    <location>
        <begin position="578"/>
        <end position="606"/>
    </location>
</feature>
<feature type="domain" description="ELM2" evidence="11">
    <location>
        <begin position="760"/>
        <end position="852"/>
    </location>
</feature>
<dbReference type="PROSITE" id="PS50157">
    <property type="entry name" value="ZINC_FINGER_C2H2_2"/>
    <property type="match status" value="1"/>
</dbReference>
<dbReference type="GO" id="GO:0000118">
    <property type="term" value="C:histone deacetylase complex"/>
    <property type="evidence" value="ECO:0007669"/>
    <property type="project" value="TreeGrafter"/>
</dbReference>
<dbReference type="GO" id="GO:0003677">
    <property type="term" value="F:DNA binding"/>
    <property type="evidence" value="ECO:0007669"/>
    <property type="project" value="UniProtKB-KW"/>
</dbReference>
<feature type="region of interest" description="Disordered" evidence="9">
    <location>
        <begin position="267"/>
        <end position="529"/>
    </location>
</feature>
<keyword evidence="4" id="KW-0805">Transcription regulation</keyword>
<feature type="compositionally biased region" description="Polar residues" evidence="9">
    <location>
        <begin position="375"/>
        <end position="387"/>
    </location>
</feature>
<dbReference type="SMART" id="SM00717">
    <property type="entry name" value="SANT"/>
    <property type="match status" value="1"/>
</dbReference>
<dbReference type="GeneID" id="105908983"/>
<feature type="domain" description="C2H2-type" evidence="10">
    <location>
        <begin position="1039"/>
        <end position="1066"/>
    </location>
</feature>
<gene>
    <name evidence="14" type="primary">mideasa</name>
</gene>
<evidence type="ECO:0000313" key="14">
    <source>
        <dbReference type="RefSeq" id="XP_031437082.1"/>
    </source>
</evidence>
<dbReference type="FunFam" id="1.10.10.60:FF:000086">
    <property type="entry name" value="transcriptional-regulating factor 1 isoform X1"/>
    <property type="match status" value="1"/>
</dbReference>
<evidence type="ECO:0000259" key="10">
    <source>
        <dbReference type="PROSITE" id="PS50157"/>
    </source>
</evidence>
<feature type="compositionally biased region" description="Acidic residues" evidence="9">
    <location>
        <begin position="1143"/>
        <end position="1154"/>
    </location>
</feature>
<sequence>MDKRIGVASSQEDLQGCATLDTIHSPRLFVDISESLQSASTCSTSQRKGEAMKEAVQHPGEVYYNVGSAALEQAHDNNGSRVPSNAEAQGTAVFNPEKGHPGRGHFSQGGPMKWLHQDAVQAPGWSQAVPNMSGWGQNFSPYLAGMSEARGQMVYPKPNHDGDGLPLEKPPQSSNEAFKEAQAQAQAQAQSRGLEWDQRATTAAMRHAQLQAFQQGHKPSELPSQPHTIRPGMQGSMLQPFQLAFGATKQPVPSTYYQVFPGNNAVPGMPYSEQPKSQHQLLQLQQQMQQQQQQQHQHRQLQQQQQQQQHHQMQHHQQQQARHQQQHQMQQHHMQQQQQMHQIYQQQQLHEQLQQMHHLQQHQKQQQQQPVHLQTSPQPNPSQQETIQAQPHSQPQPQPQPQPQQLDPHPPPYQSDSQPSSASPPPPQLHQPQTLEPRLEEPLSDPPAIPELSAPSKPAPETQELPLLPRRSRRLSKDGLSPTAAAPSSVPWNQASRDPSGAHNRGEGIQGLTGGVIQSTRRRRASKEINLETLAQKASEMESLPAKIIKSDEGAPGRQGVGGGMVPLVIPVSVPVHQDPAQGETGSGWSHGRAQETAGHHYPTKHTPSVIVARRRSLKNPAPGGLGQDEAKDDDGPKSKRRPRPEPLFIPPPKVSNFIVPSVYSSITPYQSHLRSPVRLPDHPLAMPPYTPPPILSPVREGSGLYFSTFLSSMAAGSQVLPPPATPKSATRSLLRSGSSDITPPVLPPFGEATPVSLEPRINIGLKYQAEIPEMQDRSRAQQDPHKANLLWAPLQVSPSSRDQDERVDDLMSLACSSVLTGGGTNQELALHCLHECRGDVMETLAMLLLKCPMFPESHPLADYHYSGSGSWSQEEKRYFNKGISAYRKDFFMVQKVVRTKTVAQCVEFYYTYKKQVKITRSGVLTYGPPDPEERNAENIPRCHAAEEAQDSKTWHESHERTGESGQHKGTQNLHNYVNTGAESVIKLERDDRQREEGPPLAPPPQAPPSSVPRKPRSEPAGKKSKPPAKPSQEPEGEFPCKKCGRIFHKVKSRSAHMKSHSEQEKKAAALRLREEEERATAAAALAAAELARKRAGEAAAAVAAAQNGRGEEDEAEDDEEKGERRGRRREQVDNSSAGESSETAEDENDEDWQ</sequence>
<dbReference type="GO" id="GO:0003714">
    <property type="term" value="F:transcription corepressor activity"/>
    <property type="evidence" value="ECO:0007669"/>
    <property type="project" value="TreeGrafter"/>
</dbReference>
<feature type="compositionally biased region" description="Basic residues" evidence="9">
    <location>
        <begin position="1043"/>
        <end position="1059"/>
    </location>
</feature>
<dbReference type="InterPro" id="IPR017884">
    <property type="entry name" value="SANT_dom"/>
</dbReference>
<evidence type="ECO:0000256" key="8">
    <source>
        <dbReference type="PROSITE-ProRule" id="PRU00042"/>
    </source>
</evidence>
<dbReference type="SMART" id="SM01189">
    <property type="entry name" value="ELM2"/>
    <property type="match status" value="1"/>
</dbReference>
<accession>A0A6P8GNX2</accession>
<dbReference type="AlphaFoldDB" id="A0A6P8GNX2"/>
<feature type="compositionally biased region" description="Acidic residues" evidence="9">
    <location>
        <begin position="1112"/>
        <end position="1121"/>
    </location>
</feature>
<evidence type="ECO:0000256" key="2">
    <source>
        <dbReference type="ARBA" id="ARBA00022553"/>
    </source>
</evidence>
<evidence type="ECO:0000256" key="1">
    <source>
        <dbReference type="ARBA" id="ARBA00004123"/>
    </source>
</evidence>
<dbReference type="PROSITE" id="PS51156">
    <property type="entry name" value="ELM2"/>
    <property type="match status" value="1"/>
</dbReference>
<comment type="subcellular location">
    <subcellularLocation>
        <location evidence="1">Nucleus</location>
    </subcellularLocation>
</comment>
<proteinExistence type="predicted"/>
<feature type="region of interest" description="Disordered" evidence="9">
    <location>
        <begin position="946"/>
        <end position="975"/>
    </location>
</feature>
<keyword evidence="8" id="KW-0479">Metal-binding</keyword>
<keyword evidence="8" id="KW-0863">Zinc-finger</keyword>
<dbReference type="InterPro" id="IPR013087">
    <property type="entry name" value="Znf_C2H2_type"/>
</dbReference>
<keyword evidence="8" id="KW-0862">Zinc</keyword>
<feature type="compositionally biased region" description="Low complexity" evidence="9">
    <location>
        <begin position="278"/>
        <end position="374"/>
    </location>
</feature>
<dbReference type="PROSITE" id="PS00028">
    <property type="entry name" value="ZINC_FINGER_C2H2_1"/>
    <property type="match status" value="1"/>
</dbReference>
<feature type="domain" description="SANT" evidence="12">
    <location>
        <begin position="867"/>
        <end position="918"/>
    </location>
</feature>
<evidence type="ECO:0000256" key="5">
    <source>
        <dbReference type="ARBA" id="ARBA00023125"/>
    </source>
</evidence>
<dbReference type="InterPro" id="IPR000949">
    <property type="entry name" value="ELM2_dom"/>
</dbReference>
<keyword evidence="13" id="KW-1185">Reference proteome</keyword>
<dbReference type="OrthoDB" id="10258692at2759"/>
<dbReference type="GO" id="GO:0005667">
    <property type="term" value="C:transcription regulator complex"/>
    <property type="evidence" value="ECO:0007669"/>
    <property type="project" value="TreeGrafter"/>
</dbReference>
<feature type="region of interest" description="Disordered" evidence="9">
    <location>
        <begin position="990"/>
        <end position="1074"/>
    </location>
</feature>
<dbReference type="Gene3D" id="1.10.10.60">
    <property type="entry name" value="Homeodomain-like"/>
    <property type="match status" value="1"/>
</dbReference>
<feature type="region of interest" description="Disordered" evidence="9">
    <location>
        <begin position="719"/>
        <end position="748"/>
    </location>
</feature>
<protein>
    <submittedName>
        <fullName evidence="14">Mitotic deacetylase associated SANT domain protein a</fullName>
    </submittedName>
</protein>
<feature type="compositionally biased region" description="Low complexity" evidence="9">
    <location>
        <begin position="181"/>
        <end position="190"/>
    </location>
</feature>
<keyword evidence="6" id="KW-0804">Transcription</keyword>
<reference evidence="14" key="1">
    <citation type="submission" date="2025-08" db="UniProtKB">
        <authorList>
            <consortium name="RefSeq"/>
        </authorList>
    </citation>
    <scope>IDENTIFICATION</scope>
</reference>
<feature type="compositionally biased region" description="Basic and acidic residues" evidence="9">
    <location>
        <begin position="946"/>
        <end position="967"/>
    </location>
</feature>
<dbReference type="GO" id="GO:0006357">
    <property type="term" value="P:regulation of transcription by RNA polymerase II"/>
    <property type="evidence" value="ECO:0007669"/>
    <property type="project" value="TreeGrafter"/>
</dbReference>
<dbReference type="PANTHER" id="PTHR16089">
    <property type="entry name" value="REST COREPRESSOR COREST PROTEIN-RELATED"/>
    <property type="match status" value="1"/>
</dbReference>
<feature type="region of interest" description="Disordered" evidence="9">
    <location>
        <begin position="1094"/>
        <end position="1154"/>
    </location>
</feature>
<keyword evidence="3" id="KW-0007">Acetylation</keyword>
<organism evidence="13 14">
    <name type="scientific">Clupea harengus</name>
    <name type="common">Atlantic herring</name>
    <dbReference type="NCBI Taxonomy" id="7950"/>
    <lineage>
        <taxon>Eukaryota</taxon>
        <taxon>Metazoa</taxon>
        <taxon>Chordata</taxon>
        <taxon>Craniata</taxon>
        <taxon>Vertebrata</taxon>
        <taxon>Euteleostomi</taxon>
        <taxon>Actinopterygii</taxon>
        <taxon>Neopterygii</taxon>
        <taxon>Teleostei</taxon>
        <taxon>Clupei</taxon>
        <taxon>Clupeiformes</taxon>
        <taxon>Clupeoidei</taxon>
        <taxon>Clupeidae</taxon>
        <taxon>Clupea</taxon>
    </lineage>
</organism>
<dbReference type="InterPro" id="IPR051066">
    <property type="entry name" value="Trans_reg/Corepressor"/>
</dbReference>
<dbReference type="PROSITE" id="PS51293">
    <property type="entry name" value="SANT"/>
    <property type="match status" value="1"/>
</dbReference>
<feature type="compositionally biased region" description="Polar residues" evidence="9">
    <location>
        <begin position="728"/>
        <end position="742"/>
    </location>
</feature>
<evidence type="ECO:0000256" key="9">
    <source>
        <dbReference type="SAM" id="MobiDB-lite"/>
    </source>
</evidence>
<dbReference type="Proteomes" id="UP000515152">
    <property type="component" value="Chromosome 15"/>
</dbReference>
<dbReference type="CTD" id="569908"/>
<evidence type="ECO:0000256" key="3">
    <source>
        <dbReference type="ARBA" id="ARBA00022990"/>
    </source>
</evidence>
<feature type="region of interest" description="Disordered" evidence="9">
    <location>
        <begin position="156"/>
        <end position="191"/>
    </location>
</feature>
<evidence type="ECO:0000313" key="13">
    <source>
        <dbReference type="Proteomes" id="UP000515152"/>
    </source>
</evidence>
<feature type="compositionally biased region" description="Pro residues" evidence="9">
    <location>
        <begin position="394"/>
        <end position="413"/>
    </location>
</feature>
<feature type="region of interest" description="Disordered" evidence="9">
    <location>
        <begin position="619"/>
        <end position="652"/>
    </location>
</feature>
<dbReference type="Pfam" id="PF01448">
    <property type="entry name" value="ELM2"/>
    <property type="match status" value="1"/>
</dbReference>
<keyword evidence="5" id="KW-0238">DNA-binding</keyword>
<dbReference type="KEGG" id="char:105908983"/>
<dbReference type="SUPFAM" id="SSF46689">
    <property type="entry name" value="Homeodomain-like"/>
    <property type="match status" value="1"/>
</dbReference>
<evidence type="ECO:0000259" key="11">
    <source>
        <dbReference type="PROSITE" id="PS51156"/>
    </source>
</evidence>
<dbReference type="GO" id="GO:0008270">
    <property type="term" value="F:zinc ion binding"/>
    <property type="evidence" value="ECO:0007669"/>
    <property type="project" value="UniProtKB-KW"/>
</dbReference>